<evidence type="ECO:0000313" key="1">
    <source>
        <dbReference type="EMBL" id="CAG8851809.1"/>
    </source>
</evidence>
<gene>
    <name evidence="1" type="ORF">RPERSI_LOCUS36751</name>
</gene>
<keyword evidence="2" id="KW-1185">Reference proteome</keyword>
<evidence type="ECO:0000313" key="2">
    <source>
        <dbReference type="Proteomes" id="UP000789920"/>
    </source>
</evidence>
<dbReference type="EMBL" id="CAJVQC010178203">
    <property type="protein sequence ID" value="CAG8851809.1"/>
    <property type="molecule type" value="Genomic_DNA"/>
</dbReference>
<name>A0ACA9T0Z9_9GLOM</name>
<dbReference type="Proteomes" id="UP000789920">
    <property type="component" value="Unassembled WGS sequence"/>
</dbReference>
<organism evidence="1 2">
    <name type="scientific">Racocetra persica</name>
    <dbReference type="NCBI Taxonomy" id="160502"/>
    <lineage>
        <taxon>Eukaryota</taxon>
        <taxon>Fungi</taxon>
        <taxon>Fungi incertae sedis</taxon>
        <taxon>Mucoromycota</taxon>
        <taxon>Glomeromycotina</taxon>
        <taxon>Glomeromycetes</taxon>
        <taxon>Diversisporales</taxon>
        <taxon>Gigasporaceae</taxon>
        <taxon>Racocetra</taxon>
    </lineage>
</organism>
<sequence>IVDDECEISYFGVGIIGEYLGVKFFLVEIINLLMMMRLAIIEFG</sequence>
<protein>
    <submittedName>
        <fullName evidence="1">33884_t:CDS:1</fullName>
    </submittedName>
</protein>
<feature type="non-terminal residue" evidence="1">
    <location>
        <position position="1"/>
    </location>
</feature>
<feature type="non-terminal residue" evidence="1">
    <location>
        <position position="44"/>
    </location>
</feature>
<reference evidence="1" key="1">
    <citation type="submission" date="2021-06" db="EMBL/GenBank/DDBJ databases">
        <authorList>
            <person name="Kallberg Y."/>
            <person name="Tangrot J."/>
            <person name="Rosling A."/>
        </authorList>
    </citation>
    <scope>NUCLEOTIDE SEQUENCE</scope>
    <source>
        <strain evidence="1">MA461A</strain>
    </source>
</reference>
<proteinExistence type="predicted"/>
<accession>A0ACA9T0Z9</accession>
<comment type="caution">
    <text evidence="1">The sequence shown here is derived from an EMBL/GenBank/DDBJ whole genome shotgun (WGS) entry which is preliminary data.</text>
</comment>